<feature type="region of interest" description="Disordered" evidence="1">
    <location>
        <begin position="188"/>
        <end position="214"/>
    </location>
</feature>
<reference evidence="3" key="1">
    <citation type="journal article" date="2012" name="PLoS Genet.">
        <title>Comparative analysis of the genomes of two field isolates of the rice blast fungus Magnaporthe oryzae.</title>
        <authorList>
            <person name="Xue M."/>
            <person name="Yang J."/>
            <person name="Li Z."/>
            <person name="Hu S."/>
            <person name="Yao N."/>
            <person name="Dean R.A."/>
            <person name="Zhao W."/>
            <person name="Shen M."/>
            <person name="Zhang H."/>
            <person name="Li C."/>
            <person name="Liu L."/>
            <person name="Cao L."/>
            <person name="Xu X."/>
            <person name="Xing Y."/>
            <person name="Hsiang T."/>
            <person name="Zhang Z."/>
            <person name="Xu J.R."/>
            <person name="Peng Y.L."/>
        </authorList>
    </citation>
    <scope>NUCLEOTIDE SEQUENCE</scope>
    <source>
        <strain evidence="3">Y34</strain>
    </source>
</reference>
<dbReference type="InterPro" id="IPR024079">
    <property type="entry name" value="MetalloPept_cat_dom_sf"/>
</dbReference>
<dbReference type="EMBL" id="JH793992">
    <property type="protein sequence ID" value="ELQ38930.1"/>
    <property type="molecule type" value="Genomic_DNA"/>
</dbReference>
<feature type="compositionally biased region" description="Low complexity" evidence="1">
    <location>
        <begin position="286"/>
        <end position="295"/>
    </location>
</feature>
<dbReference type="SUPFAM" id="SSF55486">
    <property type="entry name" value="Metalloproteases ('zincins'), catalytic domain"/>
    <property type="match status" value="1"/>
</dbReference>
<organism evidence="3">
    <name type="scientific">Pyricularia oryzae (strain Y34)</name>
    <name type="common">Rice blast fungus</name>
    <name type="synonym">Magnaporthe oryzae</name>
    <dbReference type="NCBI Taxonomy" id="1143189"/>
    <lineage>
        <taxon>Eukaryota</taxon>
        <taxon>Fungi</taxon>
        <taxon>Dikarya</taxon>
        <taxon>Ascomycota</taxon>
        <taxon>Pezizomycotina</taxon>
        <taxon>Sordariomycetes</taxon>
        <taxon>Sordariomycetidae</taxon>
        <taxon>Magnaporthales</taxon>
        <taxon>Pyriculariaceae</taxon>
        <taxon>Pyricularia</taxon>
    </lineage>
</organism>
<feature type="compositionally biased region" description="Polar residues" evidence="1">
    <location>
        <begin position="141"/>
        <end position="157"/>
    </location>
</feature>
<proteinExistence type="predicted"/>
<dbReference type="Gene3D" id="3.40.390.10">
    <property type="entry name" value="Collagenase (Catalytic Domain)"/>
    <property type="match status" value="1"/>
</dbReference>
<dbReference type="AlphaFoldDB" id="A0AA97NYW2"/>
<dbReference type="Pfam" id="PF14521">
    <property type="entry name" value="Aspzincin_M35"/>
    <property type="match status" value="1"/>
</dbReference>
<dbReference type="GO" id="GO:0004222">
    <property type="term" value="F:metalloendopeptidase activity"/>
    <property type="evidence" value="ECO:0007669"/>
    <property type="project" value="InterPro"/>
</dbReference>
<feature type="region of interest" description="Disordered" evidence="1">
    <location>
        <begin position="135"/>
        <end position="159"/>
    </location>
</feature>
<accession>A0AA97NYW2</accession>
<name>A0AA97NYW2_PYRO3</name>
<evidence type="ECO:0000256" key="1">
    <source>
        <dbReference type="SAM" id="MobiDB-lite"/>
    </source>
</evidence>
<dbReference type="InterPro" id="IPR029463">
    <property type="entry name" value="Lys_MEP"/>
</dbReference>
<evidence type="ECO:0000259" key="2">
    <source>
        <dbReference type="Pfam" id="PF14521"/>
    </source>
</evidence>
<feature type="domain" description="Lysine-specific metallo-endopeptidase" evidence="2">
    <location>
        <begin position="56"/>
        <end position="128"/>
    </location>
</feature>
<evidence type="ECO:0000313" key="3">
    <source>
        <dbReference type="EMBL" id="ELQ38930.1"/>
    </source>
</evidence>
<feature type="compositionally biased region" description="Basic and acidic residues" evidence="1">
    <location>
        <begin position="188"/>
        <end position="203"/>
    </location>
</feature>
<gene>
    <name evidence="3" type="ORF">OOU_Y34scaffold00519g9</name>
</gene>
<feature type="region of interest" description="Disordered" evidence="1">
    <location>
        <begin position="268"/>
        <end position="295"/>
    </location>
</feature>
<protein>
    <recommendedName>
        <fullName evidence="2">Lysine-specific metallo-endopeptidase domain-containing protein</fullName>
    </recommendedName>
</protein>
<dbReference type="Proteomes" id="UP000011086">
    <property type="component" value="Unassembled WGS sequence"/>
</dbReference>
<sequence length="295" mass="32123">MALATLGGGPGLPSLNLGPIANPIESRQTTPRSLIVKRSSIKSSCVDWQRQQLLEAQKEFFERCTTKAVGGDVCQDVTLIHELTHLQSIKGTLDYATYGIYGVMALIGTQRLDSARNLNHADTYDRFALAARYDPGGRSLPNPSDVSPSQAGSSQVLQHKVAGNEDSRGYWGWDEQDGDMRCVWKDRSQLRQSRESQGRERQSRGGRGRGTPTHGKAYVLALRTDEGCGGSPASKCVSDLTADSAEAFVTNLNRAVVGRNPWHLRNSVQDSCGDDDDAGVVDDVRQQGGMQNQNM</sequence>